<dbReference type="EMBL" id="BLIY01000027">
    <property type="protein sequence ID" value="GFE55935.1"/>
    <property type="molecule type" value="Genomic_DNA"/>
</dbReference>
<reference evidence="2" key="1">
    <citation type="submission" date="2019-12" db="EMBL/GenBank/DDBJ databases">
        <title>Genome sequence of Babesia ovis.</title>
        <authorList>
            <person name="Yamagishi J."/>
            <person name="Sevinc F."/>
            <person name="Xuan X."/>
        </authorList>
    </citation>
    <scope>NUCLEOTIDE SEQUENCE</scope>
    <source>
        <strain evidence="2">Selcuk</strain>
    </source>
</reference>
<dbReference type="AlphaFoldDB" id="A0A9W5WWB3"/>
<dbReference type="OrthoDB" id="366332at2759"/>
<comment type="similarity">
    <text evidence="1">Belongs to the universal ribosomal protein uS2 family.</text>
</comment>
<keyword evidence="3" id="KW-1185">Reference proteome</keyword>
<keyword evidence="2" id="KW-0934">Plastid</keyword>
<proteinExistence type="inferred from homology"/>
<accession>A0A9W5WWB3</accession>
<dbReference type="GO" id="GO:0003735">
    <property type="term" value="F:structural constituent of ribosome"/>
    <property type="evidence" value="ECO:0007669"/>
    <property type="project" value="InterPro"/>
</dbReference>
<gene>
    <name evidence="2" type="ORF">BaOVIS_034880</name>
</gene>
<evidence type="ECO:0000256" key="1">
    <source>
        <dbReference type="ARBA" id="ARBA00006242"/>
    </source>
</evidence>
<evidence type="ECO:0000313" key="3">
    <source>
        <dbReference type="Proteomes" id="UP001057455"/>
    </source>
</evidence>
<keyword evidence="2" id="KW-0687">Ribonucleoprotein</keyword>
<keyword evidence="2" id="KW-0933">Apicoplast</keyword>
<sequence length="221" mass="25904">MFLTFDSLLNNYIHISNTRKLHKKTYKLYTVINNCNIINLVFIISDLYKLYKILFLLSKQNSYITVINTIKLTNNKFIYYLTKFTISNCLNTKWIKGFITNTTIIPNITVVNLFINKLYKTDSSYINSARIKYLKKKYNFVKYLKSLNISEFIFFLTLDNNTAALNECLMKNKFIMGVCDLNFNTNLTDLSICGNNLNHKSLNFFLKFITIPAIKGSIKYK</sequence>
<protein>
    <submittedName>
        <fullName evidence="2">Ribosomal protein S2</fullName>
    </submittedName>
</protein>
<dbReference type="Proteomes" id="UP001057455">
    <property type="component" value="Unassembled WGS sequence"/>
</dbReference>
<dbReference type="Gene3D" id="3.40.50.10490">
    <property type="entry name" value="Glucose-6-phosphate isomerase like protein, domain 1"/>
    <property type="match status" value="1"/>
</dbReference>
<dbReference type="SUPFAM" id="SSF52313">
    <property type="entry name" value="Ribosomal protein S2"/>
    <property type="match status" value="1"/>
</dbReference>
<dbReference type="InterPro" id="IPR023591">
    <property type="entry name" value="Ribosomal_uS2_flav_dom_sf"/>
</dbReference>
<dbReference type="GO" id="GO:0005840">
    <property type="term" value="C:ribosome"/>
    <property type="evidence" value="ECO:0007669"/>
    <property type="project" value="UniProtKB-KW"/>
</dbReference>
<dbReference type="Pfam" id="PF00318">
    <property type="entry name" value="Ribosomal_S2"/>
    <property type="match status" value="1"/>
</dbReference>
<geneLocation type="apicoplast" evidence="2"/>
<dbReference type="InterPro" id="IPR001865">
    <property type="entry name" value="Ribosomal_uS2"/>
</dbReference>
<keyword evidence="2" id="KW-0689">Ribosomal protein</keyword>
<organism evidence="2 3">
    <name type="scientific">Babesia ovis</name>
    <dbReference type="NCBI Taxonomy" id="5869"/>
    <lineage>
        <taxon>Eukaryota</taxon>
        <taxon>Sar</taxon>
        <taxon>Alveolata</taxon>
        <taxon>Apicomplexa</taxon>
        <taxon>Aconoidasida</taxon>
        <taxon>Piroplasmida</taxon>
        <taxon>Babesiidae</taxon>
        <taxon>Babesia</taxon>
    </lineage>
</organism>
<comment type="caution">
    <text evidence="2">The sequence shown here is derived from an EMBL/GenBank/DDBJ whole genome shotgun (WGS) entry which is preliminary data.</text>
</comment>
<evidence type="ECO:0000313" key="2">
    <source>
        <dbReference type="EMBL" id="GFE55935.1"/>
    </source>
</evidence>
<dbReference type="GO" id="GO:0006412">
    <property type="term" value="P:translation"/>
    <property type="evidence" value="ECO:0007669"/>
    <property type="project" value="InterPro"/>
</dbReference>
<name>A0A9W5WWB3_BABOV</name>